<feature type="DNA-binding region" description="H-T-H motif" evidence="4">
    <location>
        <begin position="52"/>
        <end position="71"/>
    </location>
</feature>
<dbReference type="PRINTS" id="PR00455">
    <property type="entry name" value="HTHTETR"/>
</dbReference>
<feature type="domain" description="HTH tetR-type" evidence="5">
    <location>
        <begin position="29"/>
        <end position="89"/>
    </location>
</feature>
<evidence type="ECO:0000256" key="3">
    <source>
        <dbReference type="ARBA" id="ARBA00023163"/>
    </source>
</evidence>
<dbReference type="SUPFAM" id="SSF48498">
    <property type="entry name" value="Tetracyclin repressor-like, C-terminal domain"/>
    <property type="match status" value="1"/>
</dbReference>
<dbReference type="InterPro" id="IPR001647">
    <property type="entry name" value="HTH_TetR"/>
</dbReference>
<evidence type="ECO:0000259" key="5">
    <source>
        <dbReference type="PROSITE" id="PS50977"/>
    </source>
</evidence>
<dbReference type="OrthoDB" id="9796019at2"/>
<evidence type="ECO:0000313" key="6">
    <source>
        <dbReference type="EMBL" id="MBB2497755.1"/>
    </source>
</evidence>
<dbReference type="InterPro" id="IPR050109">
    <property type="entry name" value="HTH-type_TetR-like_transc_reg"/>
</dbReference>
<dbReference type="SUPFAM" id="SSF46689">
    <property type="entry name" value="Homeodomain-like"/>
    <property type="match status" value="1"/>
</dbReference>
<dbReference type="EMBL" id="JACJHR010000001">
    <property type="protein sequence ID" value="MBB2497755.1"/>
    <property type="molecule type" value="Genomic_DNA"/>
</dbReference>
<dbReference type="PANTHER" id="PTHR30055">
    <property type="entry name" value="HTH-TYPE TRANSCRIPTIONAL REGULATOR RUTR"/>
    <property type="match status" value="1"/>
</dbReference>
<dbReference type="Gene3D" id="1.10.10.60">
    <property type="entry name" value="Homeodomain-like"/>
    <property type="match status" value="1"/>
</dbReference>
<dbReference type="InterPro" id="IPR036271">
    <property type="entry name" value="Tet_transcr_reg_TetR-rel_C_sf"/>
</dbReference>
<keyword evidence="8" id="KW-1185">Reference proteome</keyword>
<evidence type="ECO:0000313" key="7">
    <source>
        <dbReference type="EMBL" id="PKV97543.1"/>
    </source>
</evidence>
<keyword evidence="2 4" id="KW-0238">DNA-binding</keyword>
<accession>A0A2N3WUK9</accession>
<name>A0A2N3WUK9_9PSEU</name>
<evidence type="ECO:0000313" key="8">
    <source>
        <dbReference type="Proteomes" id="UP000233750"/>
    </source>
</evidence>
<dbReference type="PANTHER" id="PTHR30055:SF148">
    <property type="entry name" value="TETR-FAMILY TRANSCRIPTIONAL REGULATOR"/>
    <property type="match status" value="1"/>
</dbReference>
<comment type="caution">
    <text evidence="7">The sequence shown here is derived from an EMBL/GenBank/DDBJ whole genome shotgun (WGS) entry which is preliminary data.</text>
</comment>
<reference evidence="7 8" key="1">
    <citation type="submission" date="2017-12" db="EMBL/GenBank/DDBJ databases">
        <title>Sequencing the genomes of 1000 Actinobacteria strains.</title>
        <authorList>
            <person name="Klenk H.-P."/>
        </authorList>
    </citation>
    <scope>NUCLEOTIDE SEQUENCE [LARGE SCALE GENOMIC DNA]</scope>
    <source>
        <strain evidence="7 8">DSM 45165</strain>
    </source>
</reference>
<dbReference type="Pfam" id="PF00440">
    <property type="entry name" value="TetR_N"/>
    <property type="match status" value="1"/>
</dbReference>
<evidence type="ECO:0000256" key="1">
    <source>
        <dbReference type="ARBA" id="ARBA00023015"/>
    </source>
</evidence>
<dbReference type="Pfam" id="PF16859">
    <property type="entry name" value="TetR_C_11"/>
    <property type="match status" value="1"/>
</dbReference>
<keyword evidence="1" id="KW-0805">Transcription regulation</keyword>
<dbReference type="Proteomes" id="UP000233750">
    <property type="component" value="Unassembled WGS sequence"/>
</dbReference>
<dbReference type="EMBL" id="PJMY01000003">
    <property type="protein sequence ID" value="PKV97543.1"/>
    <property type="molecule type" value="Genomic_DNA"/>
</dbReference>
<evidence type="ECO:0000256" key="2">
    <source>
        <dbReference type="ARBA" id="ARBA00023125"/>
    </source>
</evidence>
<evidence type="ECO:0000313" key="9">
    <source>
        <dbReference type="Proteomes" id="UP000550260"/>
    </source>
</evidence>
<dbReference type="GO" id="GO:0000976">
    <property type="term" value="F:transcription cis-regulatory region binding"/>
    <property type="evidence" value="ECO:0007669"/>
    <property type="project" value="TreeGrafter"/>
</dbReference>
<dbReference type="GO" id="GO:0003700">
    <property type="term" value="F:DNA-binding transcription factor activity"/>
    <property type="evidence" value="ECO:0007669"/>
    <property type="project" value="TreeGrafter"/>
</dbReference>
<dbReference type="PROSITE" id="PS50977">
    <property type="entry name" value="HTH_TETR_2"/>
    <property type="match status" value="1"/>
</dbReference>
<keyword evidence="3" id="KW-0804">Transcription</keyword>
<dbReference type="AlphaFoldDB" id="A0A2N3WUK9"/>
<proteinExistence type="predicted"/>
<dbReference type="InterPro" id="IPR009057">
    <property type="entry name" value="Homeodomain-like_sf"/>
</dbReference>
<evidence type="ECO:0000256" key="4">
    <source>
        <dbReference type="PROSITE-ProRule" id="PRU00335"/>
    </source>
</evidence>
<sequence>MAYFRYGTVAYRKWAQVSESSGVGRPRDVRRDVAMHEAALALLTEVGYDQLSIEAIAARAGVAKTTIYRRYRDKAALVAAAVEQRQGSAPPEPGGGGLRENLLAVVRWLAREIAEQEIGVLGALFAGMRGDPRLAEEMRRILRRDQTAMTDRLRGEELAPGAAELFAEVAPGVIVHRIVFAGQRCDDRFVRHVVDDILLPLLRKGIRT</sequence>
<accession>A0A8E1T1B6</accession>
<dbReference type="Gene3D" id="1.10.357.10">
    <property type="entry name" value="Tetracycline Repressor, domain 2"/>
    <property type="match status" value="1"/>
</dbReference>
<gene>
    <name evidence="7" type="ORF">ATK30_8526</name>
    <name evidence="6" type="ORF">H5411_01205</name>
</gene>
<protein>
    <submittedName>
        <fullName evidence="7">TetR family transcriptional regulator</fullName>
    </submittedName>
    <submittedName>
        <fullName evidence="6">TetR/AcrR family transcriptional regulator</fullName>
    </submittedName>
</protein>
<reference evidence="6 9" key="2">
    <citation type="submission" date="2020-08" db="EMBL/GenBank/DDBJ databases">
        <title>Amycolatopsis echigonensis JCM 21831.</title>
        <authorList>
            <person name="Tedsree N."/>
            <person name="Kuncharoen N."/>
            <person name="Likhitwitayawuid K."/>
            <person name="Tanasupawat S."/>
        </authorList>
    </citation>
    <scope>NUCLEOTIDE SEQUENCE [LARGE SCALE GENOMIC DNA]</scope>
    <source>
        <strain evidence="6 9">JCM 21831</strain>
    </source>
</reference>
<dbReference type="Proteomes" id="UP000550260">
    <property type="component" value="Unassembled WGS sequence"/>
</dbReference>
<dbReference type="InterPro" id="IPR011075">
    <property type="entry name" value="TetR_C"/>
</dbReference>
<organism evidence="7 8">
    <name type="scientific">Amycolatopsis echigonensis</name>
    <dbReference type="NCBI Taxonomy" id="2576905"/>
    <lineage>
        <taxon>Bacteria</taxon>
        <taxon>Bacillati</taxon>
        <taxon>Actinomycetota</taxon>
        <taxon>Actinomycetes</taxon>
        <taxon>Pseudonocardiales</taxon>
        <taxon>Pseudonocardiaceae</taxon>
        <taxon>Amycolatopsis</taxon>
    </lineage>
</organism>